<dbReference type="Gene3D" id="1.10.3480.10">
    <property type="entry name" value="TorD-like"/>
    <property type="match status" value="1"/>
</dbReference>
<evidence type="ECO:0000313" key="2">
    <source>
        <dbReference type="EMBL" id="BDD88122.1"/>
    </source>
</evidence>
<evidence type="ECO:0008006" key="4">
    <source>
        <dbReference type="Google" id="ProtNLM"/>
    </source>
</evidence>
<dbReference type="InterPro" id="IPR003765">
    <property type="entry name" value="NO3_reductase_chaperone_NarJ"/>
</dbReference>
<dbReference type="InterPro" id="IPR036411">
    <property type="entry name" value="TorD-like_sf"/>
</dbReference>
<dbReference type="PANTHER" id="PTHR43680">
    <property type="entry name" value="NITRATE REDUCTASE MOLYBDENUM COFACTOR ASSEMBLY CHAPERONE"/>
    <property type="match status" value="1"/>
</dbReference>
<dbReference type="SUPFAM" id="SSF89155">
    <property type="entry name" value="TorD-like"/>
    <property type="match status" value="1"/>
</dbReference>
<dbReference type="Proteomes" id="UP000830055">
    <property type="component" value="Chromosome"/>
</dbReference>
<proteinExistence type="predicted"/>
<protein>
    <recommendedName>
        <fullName evidence="4">Nitrate reductase molybdenum cofactor assembly chaperone</fullName>
    </recommendedName>
</protein>
<sequence length="184" mass="21106">MVTVMTSLEHRELYLLFARLLRYPDRDTAAVGAECRQRLLASNPSAAERLRDFVDYAQDAPPSRLEELFIATFELHSLYHPYVGYQLCGESRQRTLLLIKLNELYRQHGYDAGTELPDHLAELLRFIGSVKDRSCCADLVNDALLPALANLETTFQTTDHPYRSLLESLRLWLSSARKHEGVRL</sequence>
<dbReference type="PANTHER" id="PTHR43680:SF2">
    <property type="entry name" value="NITRATE REDUCTASE MOLYBDENUM COFACTOR ASSEMBLY CHAPERONE NARJ"/>
    <property type="match status" value="1"/>
</dbReference>
<name>A0ABM7WAX5_9BACT</name>
<evidence type="ECO:0000313" key="3">
    <source>
        <dbReference type="Proteomes" id="UP000830055"/>
    </source>
</evidence>
<keyword evidence="1" id="KW-0534">Nitrate assimilation</keyword>
<dbReference type="InterPro" id="IPR020945">
    <property type="entry name" value="DMSO/NO3_reduct_chaperone"/>
</dbReference>
<dbReference type="Pfam" id="PF02613">
    <property type="entry name" value="Nitrate_red_del"/>
    <property type="match status" value="1"/>
</dbReference>
<gene>
    <name evidence="2" type="ORF">DPPLL_24870</name>
</gene>
<dbReference type="EMBL" id="AP025516">
    <property type="protein sequence ID" value="BDD88122.1"/>
    <property type="molecule type" value="Genomic_DNA"/>
</dbReference>
<evidence type="ECO:0000256" key="1">
    <source>
        <dbReference type="ARBA" id="ARBA00023063"/>
    </source>
</evidence>
<reference evidence="2 3" key="1">
    <citation type="submission" date="2022-01" db="EMBL/GenBank/DDBJ databases">
        <title>Desulfofustis limnae sp. nov., a novel mesophilic sulfate-reducing bacterium isolated from marsh soil.</title>
        <authorList>
            <person name="Watanabe M."/>
            <person name="Takahashi A."/>
            <person name="Kojima H."/>
            <person name="Fukui M."/>
        </authorList>
    </citation>
    <scope>NUCLEOTIDE SEQUENCE [LARGE SCALE GENOMIC DNA]</scope>
    <source>
        <strain evidence="2 3">PPLL</strain>
    </source>
</reference>
<organism evidence="2 3">
    <name type="scientific">Desulfofustis limnaeus</name>
    <dbReference type="NCBI Taxonomy" id="2740163"/>
    <lineage>
        <taxon>Bacteria</taxon>
        <taxon>Pseudomonadati</taxon>
        <taxon>Thermodesulfobacteriota</taxon>
        <taxon>Desulfobulbia</taxon>
        <taxon>Desulfobulbales</taxon>
        <taxon>Desulfocapsaceae</taxon>
        <taxon>Desulfofustis</taxon>
    </lineage>
</organism>
<keyword evidence="3" id="KW-1185">Reference proteome</keyword>
<accession>A0ABM7WAX5</accession>